<feature type="domain" description="Glycosyl hydrolase family 95 catalytic" evidence="4">
    <location>
        <begin position="309"/>
        <end position="739"/>
    </location>
</feature>
<evidence type="ECO:0000256" key="1">
    <source>
        <dbReference type="SAM" id="MobiDB-lite"/>
    </source>
</evidence>
<dbReference type="EMBL" id="AUBJ02000001">
    <property type="protein sequence ID" value="MCP2330131.1"/>
    <property type="molecule type" value="Genomic_DNA"/>
</dbReference>
<name>A0ABT1JEB4_ACTCY</name>
<reference evidence="5 6" key="1">
    <citation type="submission" date="2013-07" db="EMBL/GenBank/DDBJ databases">
        <authorList>
            <consortium name="DOE Joint Genome Institute"/>
            <person name="Reeve W."/>
            <person name="Huntemann M."/>
            <person name="Han J."/>
            <person name="Chen A."/>
            <person name="Kyrpides N."/>
            <person name="Mavromatis K."/>
            <person name="Markowitz V."/>
            <person name="Palaniappan K."/>
            <person name="Ivanova N."/>
            <person name="Schaumberg A."/>
            <person name="Pati A."/>
            <person name="Liolios K."/>
            <person name="Nordberg H.P."/>
            <person name="Cantor M.N."/>
            <person name="Hua S.X."/>
            <person name="Woyke T."/>
        </authorList>
    </citation>
    <scope>NUCLEOTIDE SEQUENCE [LARGE SCALE GENOMIC DNA]</scope>
    <source>
        <strain evidence="5 6">DSM 43889</strain>
    </source>
</reference>
<dbReference type="Pfam" id="PF21307">
    <property type="entry name" value="Glyco_hydro_95_C"/>
    <property type="match status" value="1"/>
</dbReference>
<dbReference type="InterPro" id="IPR016518">
    <property type="entry name" value="Alpha-L-fucosidase"/>
</dbReference>
<dbReference type="Proteomes" id="UP000791080">
    <property type="component" value="Unassembled WGS sequence"/>
</dbReference>
<organism evidence="5 6">
    <name type="scientific">Actinoalloteichus caeruleus DSM 43889</name>
    <dbReference type="NCBI Taxonomy" id="1120930"/>
    <lineage>
        <taxon>Bacteria</taxon>
        <taxon>Bacillati</taxon>
        <taxon>Actinomycetota</taxon>
        <taxon>Actinomycetes</taxon>
        <taxon>Pseudonocardiales</taxon>
        <taxon>Pseudonocardiaceae</taxon>
        <taxon>Actinoalloteichus</taxon>
        <taxon>Actinoalloteichus cyanogriseus</taxon>
    </lineage>
</organism>
<gene>
    <name evidence="5" type="ORF">G443_000401</name>
</gene>
<sequence length="830" mass="89713">MSGDHDRAADTELRYDAPARRWTEALPVGNGRLGAMVFGGTATERLQINDDTCWSGAPHQRTGRELASGDGPALLAEARSHLAAGQVRDAERTLSQLQFGNTQAYQPLVDVRLTQLDPTGHPLPEPDQGSYGRCLDLAHALASHHFTRDVVRHHQEVWASAADQVLVLHRVASAPHTTRVALDSPHVAASVRFHGHDLPGIAGADAHVPMPSRPLQGGDDPGDPRRYPEQGGTVTALVGARLLTDGTVTVDGDGLLVRDATDLVLLLATATDYVDPSTSPHGDLDTLRSDLDARLDAHLRRVRDDGGPAALRDAHSRDHRRLFDRVRLRLASSGGDEEPTTHSADIPTDERLRRHAAGEPDPGLAALAFHFGRYLLIASSRPGSLPSNLQGIWNDHLAPPWRANYTTNINLEMNYWPAEVTNLAECHQPLLDWLEHLRRRGTGVAGHVYGLPGWTAHHNSDAWAFADAVGEGADDPAWSFWPLGAAWLCLQVWDHYDFTRDREFLTTAGWPLVRSATEFVLAWLVENPDGTLGTAPATSPENRYLAGDGESAAVATSTTSDLGLIHNILTAGLRMATALGDEATAEDQDWIRRARAALRRLPGERVGPDGRLAEWSTDVTDAEPGHRHTSHLVGVFPGTRIDPERTPTLAAAALRTLDGRGPDSTGWALAWRIALRARLRDAAGAADLLRRYLTPLREDAPDTPTTSVPGGVYPNLFCAHPPFQIDGNLGVTAGVAELLLQSHLTSEELTVVDLLPALPAAWGSGEFTGLRARGAVTVEASWRDGRLVRAAVVCDADRRVLVRWPEGQVVIDLVAGRSTEVTPAEDVPAP</sequence>
<dbReference type="InterPro" id="IPR027414">
    <property type="entry name" value="GH95_N_dom"/>
</dbReference>
<dbReference type="InterPro" id="IPR008928">
    <property type="entry name" value="6-hairpin_glycosidase_sf"/>
</dbReference>
<dbReference type="InterPro" id="IPR049053">
    <property type="entry name" value="AFCA-like_C"/>
</dbReference>
<evidence type="ECO:0000259" key="4">
    <source>
        <dbReference type="Pfam" id="PF22124"/>
    </source>
</evidence>
<feature type="domain" description="Alpha fucosidase A-like C-terminal" evidence="3">
    <location>
        <begin position="750"/>
        <end position="810"/>
    </location>
</feature>
<reference evidence="5 6" key="2">
    <citation type="submission" date="2022-06" db="EMBL/GenBank/DDBJ databases">
        <title>Genomic Encyclopedia of Type Strains, Phase I: the one thousand microbial genomes (KMG-I) project.</title>
        <authorList>
            <person name="Kyrpides N."/>
        </authorList>
    </citation>
    <scope>NUCLEOTIDE SEQUENCE [LARGE SCALE GENOMIC DNA]</scope>
    <source>
        <strain evidence="5 6">DSM 43889</strain>
    </source>
</reference>
<dbReference type="PANTHER" id="PTHR31084">
    <property type="entry name" value="ALPHA-L-FUCOSIDASE 2"/>
    <property type="match status" value="1"/>
</dbReference>
<dbReference type="SUPFAM" id="SSF48208">
    <property type="entry name" value="Six-hairpin glycosidases"/>
    <property type="match status" value="1"/>
</dbReference>
<dbReference type="Gene3D" id="1.50.10.10">
    <property type="match status" value="1"/>
</dbReference>
<proteinExistence type="predicted"/>
<protein>
    <submittedName>
        <fullName evidence="5">Alpha-L-fucosidase 2</fullName>
    </submittedName>
</protein>
<evidence type="ECO:0000259" key="3">
    <source>
        <dbReference type="Pfam" id="PF21307"/>
    </source>
</evidence>
<dbReference type="RefSeq" id="WP_162147344.1">
    <property type="nucleotide sequence ID" value="NZ_AUBJ02000001.1"/>
</dbReference>
<evidence type="ECO:0000313" key="5">
    <source>
        <dbReference type="EMBL" id="MCP2330131.1"/>
    </source>
</evidence>
<dbReference type="Pfam" id="PF22124">
    <property type="entry name" value="Glyco_hydro_95_cat"/>
    <property type="match status" value="1"/>
</dbReference>
<keyword evidence="6" id="KW-1185">Reference proteome</keyword>
<evidence type="ECO:0000259" key="2">
    <source>
        <dbReference type="Pfam" id="PF14498"/>
    </source>
</evidence>
<accession>A0ABT1JEB4</accession>
<comment type="caution">
    <text evidence="5">The sequence shown here is derived from an EMBL/GenBank/DDBJ whole genome shotgun (WGS) entry which is preliminary data.</text>
</comment>
<dbReference type="InterPro" id="IPR012341">
    <property type="entry name" value="6hp_glycosidase-like_sf"/>
</dbReference>
<dbReference type="InterPro" id="IPR054363">
    <property type="entry name" value="GH95_cat"/>
</dbReference>
<dbReference type="PANTHER" id="PTHR31084:SF0">
    <property type="entry name" value="ALPHA-L-FUCOSIDASE 2"/>
    <property type="match status" value="1"/>
</dbReference>
<dbReference type="Pfam" id="PF14498">
    <property type="entry name" value="Glyco_hyd_65N_2"/>
    <property type="match status" value="1"/>
</dbReference>
<evidence type="ECO:0000313" key="6">
    <source>
        <dbReference type="Proteomes" id="UP000791080"/>
    </source>
</evidence>
<feature type="domain" description="Glycosyl hydrolase family 95 N-terminal" evidence="2">
    <location>
        <begin position="13"/>
        <end position="274"/>
    </location>
</feature>
<dbReference type="PIRSF" id="PIRSF007663">
    <property type="entry name" value="UCP007663"/>
    <property type="match status" value="1"/>
</dbReference>
<feature type="region of interest" description="Disordered" evidence="1">
    <location>
        <begin position="202"/>
        <end position="227"/>
    </location>
</feature>